<dbReference type="Proteomes" id="UP001152599">
    <property type="component" value="Unassembled WGS sequence"/>
</dbReference>
<keyword evidence="4" id="KW-1185">Reference proteome</keyword>
<feature type="transmembrane region" description="Helical" evidence="1">
    <location>
        <begin position="150"/>
        <end position="170"/>
    </location>
</feature>
<keyword evidence="1" id="KW-1133">Transmembrane helix</keyword>
<proteinExistence type="predicted"/>
<protein>
    <submittedName>
        <fullName evidence="3">CPBP family intramembrane metalloprotease</fullName>
    </submittedName>
</protein>
<evidence type="ECO:0000313" key="3">
    <source>
        <dbReference type="EMBL" id="MDG4945208.1"/>
    </source>
</evidence>
<keyword evidence="3" id="KW-0378">Hydrolase</keyword>
<feature type="domain" description="CAAX prenyl protease 2/Lysostaphin resistance protein A-like" evidence="2">
    <location>
        <begin position="75"/>
        <end position="190"/>
    </location>
</feature>
<evidence type="ECO:0000259" key="2">
    <source>
        <dbReference type="Pfam" id="PF02517"/>
    </source>
</evidence>
<comment type="caution">
    <text evidence="3">The sequence shown here is derived from an EMBL/GenBank/DDBJ whole genome shotgun (WGS) entry which is preliminary data.</text>
</comment>
<dbReference type="EMBL" id="JANCMU010000001">
    <property type="protein sequence ID" value="MDG4945208.1"/>
    <property type="molecule type" value="Genomic_DNA"/>
</dbReference>
<gene>
    <name evidence="3" type="ORF">NMK71_02175</name>
</gene>
<keyword evidence="3" id="KW-0482">Metalloprotease</keyword>
<keyword evidence="3" id="KW-0645">Protease</keyword>
<dbReference type="GO" id="GO:0080120">
    <property type="term" value="P:CAAX-box protein maturation"/>
    <property type="evidence" value="ECO:0007669"/>
    <property type="project" value="UniProtKB-ARBA"/>
</dbReference>
<dbReference type="Pfam" id="PF02517">
    <property type="entry name" value="Rce1-like"/>
    <property type="match status" value="1"/>
</dbReference>
<dbReference type="AlphaFoldDB" id="A0A9X4RTN3"/>
<feature type="transmembrane region" description="Helical" evidence="1">
    <location>
        <begin position="29"/>
        <end position="50"/>
    </location>
</feature>
<dbReference type="RefSeq" id="WP_304419901.1">
    <property type="nucleotide sequence ID" value="NZ_JANCMU010000001.1"/>
</dbReference>
<feature type="transmembrane region" description="Helical" evidence="1">
    <location>
        <begin position="124"/>
        <end position="144"/>
    </location>
</feature>
<feature type="transmembrane region" description="Helical" evidence="1">
    <location>
        <begin position="177"/>
        <end position="199"/>
    </location>
</feature>
<evidence type="ECO:0000313" key="4">
    <source>
        <dbReference type="Proteomes" id="UP001152599"/>
    </source>
</evidence>
<feature type="transmembrane region" description="Helical" evidence="1">
    <location>
        <begin position="75"/>
        <end position="95"/>
    </location>
</feature>
<reference evidence="3" key="1">
    <citation type="submission" date="2022-07" db="EMBL/GenBank/DDBJ databases">
        <title>Description and genome-wide analysis of Profundicola chukchiensis gen. nov., sp. nov., marine bacteria isolated from bottom sediments of the Chukchi Sea.</title>
        <authorList>
            <person name="Romanenko L."/>
            <person name="Otstavnykh N."/>
            <person name="Kurilenko V."/>
            <person name="Eremeev V."/>
            <person name="Velansky P."/>
            <person name="Mikhailov V."/>
            <person name="Isaeva M."/>
        </authorList>
    </citation>
    <scope>NUCLEOTIDE SEQUENCE</scope>
    <source>
        <strain evidence="3">KMM 9713</strain>
    </source>
</reference>
<dbReference type="GO" id="GO:0004175">
    <property type="term" value="F:endopeptidase activity"/>
    <property type="evidence" value="ECO:0007669"/>
    <property type="project" value="UniProtKB-ARBA"/>
</dbReference>
<keyword evidence="1" id="KW-0812">Transmembrane</keyword>
<evidence type="ECO:0000256" key="1">
    <source>
        <dbReference type="SAM" id="Phobius"/>
    </source>
</evidence>
<dbReference type="InterPro" id="IPR003675">
    <property type="entry name" value="Rce1/LyrA-like_dom"/>
</dbReference>
<keyword evidence="1" id="KW-0472">Membrane</keyword>
<accession>A0A9X4RTN3</accession>
<dbReference type="GO" id="GO:0008237">
    <property type="term" value="F:metallopeptidase activity"/>
    <property type="evidence" value="ECO:0007669"/>
    <property type="project" value="UniProtKB-KW"/>
</dbReference>
<name>A0A9X4RTN3_9FLAO</name>
<organism evidence="3 4">
    <name type="scientific">Profundicola chukchiensis</name>
    <dbReference type="NCBI Taxonomy" id="2961959"/>
    <lineage>
        <taxon>Bacteria</taxon>
        <taxon>Pseudomonadati</taxon>
        <taxon>Bacteroidota</taxon>
        <taxon>Flavobacteriia</taxon>
        <taxon>Flavobacteriales</taxon>
        <taxon>Weeksellaceae</taxon>
        <taxon>Profundicola</taxon>
    </lineage>
</organism>
<sequence length="412" mass="48513">MLFDLFNFLKNPQDSQDPNQSLRQKVKSFLLVLGIAILLSLITAILLDILNELGWLNIDSHKIEDFMKTNSISKIFLLGVVLVPLLEEIIFRLFLRFKSNYFLQFIIYLYPRSKDYIHEFWQKYFRFIFYFSAIIFALFHLSNFNEMPSLSFLLPLIVLPQFITGLLIGYMRVRFNFFLGFLMHAIFNAIFITIGLLSMDNEPTKKLDINTTSFSLKIEEEVGRVKISKVEDYKNDSINFKGKDLKNIISILTQRDYNFIDLNNDSLKNTKINLEYKNQSQHKLNRDSLILKHLSEVYSFEMTSEIRNQELYLLKVNDSIKLFNHLAKTEDEILIHITSKSIEYTKTNLKQVSQSLSTIYKERIEYDDGIDQNFNINIDKGTFSQLKSELLTTYGLDLKEVNRDIEYIVLKF</sequence>